<keyword evidence="2" id="KW-1185">Reference proteome</keyword>
<sequence length="292" mass="32412">MRVLRKSETDARLAAVRTDLVAAKARLAEIDTRRAAALEDSRAFATWSGERQSAATEIDRLEQLIASVIADDEASRKDEAEAAVRKRIVAARKNNAAVAERMRTEYPKLAAQLKALARDVALSQLETNAINRALPEGTPHLQDANNLARGRAAIPRENVSEKTVSLWVRATDGSLMGDQDAIVDVGGIGHLFVNNTRVDCVRREFRSIQYHPEIWCEIPEHFHKHLSLPNCDRQGADFQGHFLIEEHVAALDLDPAKQDKEQRRPVQTELIPTSDWVVPETKPIGEAAAANE</sequence>
<reference evidence="1 2" key="1">
    <citation type="submission" date="2019-12" db="EMBL/GenBank/DDBJ databases">
        <title>Draft genome sequences Bradyrhizobium cajani AMBPC1010, Bradyrhizobium pachyrhizi AMBPC1040 and Bradyrhizobium yuanmingense ALSPC3051, three plant growth promoting strains isolated from nodules of Cajanus cajan L. in Dominican Republic.</title>
        <authorList>
            <person name="Flores-Felix J.D."/>
            <person name="Araujo J."/>
            <person name="Diaz-Alcantara C."/>
            <person name="Gonzalez-Andres F."/>
            <person name="Velazquez E."/>
        </authorList>
    </citation>
    <scope>NUCLEOTIDE SEQUENCE [LARGE SCALE GENOMIC DNA]</scope>
    <source>
        <strain evidence="1 2">1040</strain>
    </source>
</reference>
<protein>
    <submittedName>
        <fullName evidence="1">Uncharacterized protein</fullName>
    </submittedName>
</protein>
<proteinExistence type="predicted"/>
<comment type="caution">
    <text evidence="1">The sequence shown here is derived from an EMBL/GenBank/DDBJ whole genome shotgun (WGS) entry which is preliminary data.</text>
</comment>
<dbReference type="RefSeq" id="WP_157348089.1">
    <property type="nucleotide sequence ID" value="NZ_WQNF01000036.1"/>
</dbReference>
<gene>
    <name evidence="1" type="ORF">GPL21_33410</name>
</gene>
<dbReference type="AlphaFoldDB" id="A0A844T1L9"/>
<evidence type="ECO:0000313" key="1">
    <source>
        <dbReference type="EMBL" id="MVT69984.1"/>
    </source>
</evidence>
<accession>A0A844T1L9</accession>
<organism evidence="1 2">
    <name type="scientific">Bradyrhizobium pachyrhizi</name>
    <dbReference type="NCBI Taxonomy" id="280333"/>
    <lineage>
        <taxon>Bacteria</taxon>
        <taxon>Pseudomonadati</taxon>
        <taxon>Pseudomonadota</taxon>
        <taxon>Alphaproteobacteria</taxon>
        <taxon>Hyphomicrobiales</taxon>
        <taxon>Nitrobacteraceae</taxon>
        <taxon>Bradyrhizobium</taxon>
    </lineage>
</organism>
<evidence type="ECO:0000313" key="2">
    <source>
        <dbReference type="Proteomes" id="UP000436468"/>
    </source>
</evidence>
<dbReference type="EMBL" id="WQNF01000036">
    <property type="protein sequence ID" value="MVT69984.1"/>
    <property type="molecule type" value="Genomic_DNA"/>
</dbReference>
<dbReference type="Proteomes" id="UP000436468">
    <property type="component" value="Unassembled WGS sequence"/>
</dbReference>
<name>A0A844T1L9_9BRAD</name>